<dbReference type="EMBL" id="CAFAAH010000031">
    <property type="protein sequence ID" value="CAB4790371.1"/>
    <property type="molecule type" value="Genomic_DNA"/>
</dbReference>
<dbReference type="EMBL" id="CAFBOR010000021">
    <property type="protein sequence ID" value="CAB4979337.1"/>
    <property type="molecule type" value="Genomic_DNA"/>
</dbReference>
<evidence type="ECO:0000313" key="4">
    <source>
        <dbReference type="EMBL" id="CAB4772035.1"/>
    </source>
</evidence>
<organism evidence="5">
    <name type="scientific">freshwater metagenome</name>
    <dbReference type="NCBI Taxonomy" id="449393"/>
    <lineage>
        <taxon>unclassified sequences</taxon>
        <taxon>metagenomes</taxon>
        <taxon>ecological metagenomes</taxon>
    </lineage>
</organism>
<dbReference type="InterPro" id="IPR004518">
    <property type="entry name" value="MazG-like_dom"/>
</dbReference>
<dbReference type="GO" id="GO:0046052">
    <property type="term" value="P:UTP catabolic process"/>
    <property type="evidence" value="ECO:0007669"/>
    <property type="project" value="TreeGrafter"/>
</dbReference>
<dbReference type="CDD" id="cd11723">
    <property type="entry name" value="YabN_N_like"/>
    <property type="match status" value="1"/>
</dbReference>
<dbReference type="PANTHER" id="PTHR30522:SF0">
    <property type="entry name" value="NUCLEOSIDE TRIPHOSPHATE PYROPHOSPHOHYDROLASE"/>
    <property type="match status" value="1"/>
</dbReference>
<dbReference type="Pfam" id="PF03819">
    <property type="entry name" value="MazG"/>
    <property type="match status" value="1"/>
</dbReference>
<dbReference type="SUPFAM" id="SSF101386">
    <property type="entry name" value="all-alpha NTP pyrophosphatases"/>
    <property type="match status" value="1"/>
</dbReference>
<dbReference type="Gene3D" id="1.10.287.1080">
    <property type="entry name" value="MazG-like"/>
    <property type="match status" value="2"/>
</dbReference>
<evidence type="ECO:0000313" key="5">
    <source>
        <dbReference type="EMBL" id="CAB4790371.1"/>
    </source>
</evidence>
<dbReference type="AlphaFoldDB" id="A0A6J6WYZ8"/>
<dbReference type="InterPro" id="IPR035996">
    <property type="entry name" value="4pyrrol_Methylase_sf"/>
</dbReference>
<dbReference type="GO" id="GO:0006950">
    <property type="term" value="P:response to stress"/>
    <property type="evidence" value="ECO:0007669"/>
    <property type="project" value="UniProtKB-ARBA"/>
</dbReference>
<dbReference type="InterPro" id="IPR048015">
    <property type="entry name" value="NTP-PPase_MazG-like_N"/>
</dbReference>
<feature type="domain" description="Tetrapyrrole methylase" evidence="1">
    <location>
        <begin position="4"/>
        <end position="207"/>
    </location>
</feature>
<dbReference type="Pfam" id="PF00590">
    <property type="entry name" value="TP_methylase"/>
    <property type="match status" value="1"/>
</dbReference>
<dbReference type="GO" id="GO:0047429">
    <property type="term" value="F:nucleoside triphosphate diphosphatase activity"/>
    <property type="evidence" value="ECO:0007669"/>
    <property type="project" value="TreeGrafter"/>
</dbReference>
<dbReference type="GO" id="GO:0046061">
    <property type="term" value="P:dATP catabolic process"/>
    <property type="evidence" value="ECO:0007669"/>
    <property type="project" value="TreeGrafter"/>
</dbReference>
<dbReference type="GO" id="GO:0008168">
    <property type="term" value="F:methyltransferase activity"/>
    <property type="evidence" value="ECO:0007669"/>
    <property type="project" value="InterPro"/>
</dbReference>
<evidence type="ECO:0000313" key="6">
    <source>
        <dbReference type="EMBL" id="CAB4863343.1"/>
    </source>
</evidence>
<dbReference type="GO" id="GO:0006203">
    <property type="term" value="P:dGTP catabolic process"/>
    <property type="evidence" value="ECO:0007669"/>
    <property type="project" value="TreeGrafter"/>
</dbReference>
<dbReference type="InterPro" id="IPR035013">
    <property type="entry name" value="YabN_N"/>
</dbReference>
<proteinExistence type="predicted"/>
<name>A0A6J6WYZ8_9ZZZZ</name>
<reference evidence="5" key="1">
    <citation type="submission" date="2020-05" db="EMBL/GenBank/DDBJ databases">
        <authorList>
            <person name="Chiriac C."/>
            <person name="Salcher M."/>
            <person name="Ghai R."/>
            <person name="Kavagutti S V."/>
        </authorList>
    </citation>
    <scope>NUCLEOTIDE SEQUENCE</scope>
</reference>
<dbReference type="SUPFAM" id="SSF53790">
    <property type="entry name" value="Tetrapyrrole methylase"/>
    <property type="match status" value="1"/>
</dbReference>
<evidence type="ECO:0000313" key="3">
    <source>
        <dbReference type="EMBL" id="CAB4647111.1"/>
    </source>
</evidence>
<dbReference type="PANTHER" id="PTHR30522">
    <property type="entry name" value="NUCLEOSIDE TRIPHOSPHATE PYROPHOSPHOHYDROLASE"/>
    <property type="match status" value="1"/>
</dbReference>
<feature type="domain" description="NTP pyrophosphohydrolase MazG-like" evidence="2">
    <location>
        <begin position="254"/>
        <end position="339"/>
    </location>
</feature>
<evidence type="ECO:0000259" key="2">
    <source>
        <dbReference type="Pfam" id="PF03819"/>
    </source>
</evidence>
<evidence type="ECO:0000259" key="1">
    <source>
        <dbReference type="Pfam" id="PF00590"/>
    </source>
</evidence>
<dbReference type="CDD" id="cd11528">
    <property type="entry name" value="NTP-PPase_MazG_Nterm"/>
    <property type="match status" value="1"/>
</dbReference>
<dbReference type="InterPro" id="IPR011551">
    <property type="entry name" value="NTP_PyrPHydrolase_MazG"/>
</dbReference>
<dbReference type="InterPro" id="IPR000878">
    <property type="entry name" value="4pyrrol_Mease"/>
</dbReference>
<dbReference type="InterPro" id="IPR014777">
    <property type="entry name" value="4pyrrole_Mease_sub1"/>
</dbReference>
<dbReference type="FunFam" id="1.10.287.1080:FF:000001">
    <property type="entry name" value="Nucleoside triphosphate pyrophosphohydrolase"/>
    <property type="match status" value="1"/>
</dbReference>
<dbReference type="EMBL" id="CAEZZU010000028">
    <property type="protein sequence ID" value="CAB4772035.1"/>
    <property type="molecule type" value="Genomic_DNA"/>
</dbReference>
<dbReference type="EMBL" id="CAEZWM010000010">
    <property type="protein sequence ID" value="CAB4647111.1"/>
    <property type="molecule type" value="Genomic_DNA"/>
</dbReference>
<dbReference type="EMBL" id="CAFBLK010000070">
    <property type="protein sequence ID" value="CAB4863343.1"/>
    <property type="molecule type" value="Genomic_DNA"/>
</dbReference>
<dbReference type="GO" id="GO:0046081">
    <property type="term" value="P:dUTP catabolic process"/>
    <property type="evidence" value="ECO:0007669"/>
    <property type="project" value="TreeGrafter"/>
</dbReference>
<sequence length="487" mass="51598">MTPKVVVVGLGPGGADLVMPRAVAALRRAPVLVRTERHPAVQELREQGIEMLSLDEVYEAAADLDAAYAEIVRRVVEAAGVSGSVVYAVPGNPGVAERAVGMLRVLASAGEIELEIVPGLSFVDIAWARIGVDPMANGARVVDGRNFVVSAAGLSGALLIAQCDSKFVLSDVKLALLEVLPPESEVLVLQRLGLPSEAVFSLALEDLDRRVEPDHLTSIYVDTGEALVAGEFAKLFSIAEQLRAPGGCPWDAEQTHRSLSRYLLEEAYETVETIEGLSTEAPAGEADLDAYALLADELGDVLYQVVFHSILAEEAGAFTMADVSRGIQDKLIRRHPHVFGDVEANTSDEVLANWEMIKQEEKGTSSIIEGISSSLPSVLYALKLFRKAETVGMLPVGRAGALAELDASVDAVRQGVSGADDPLIGDLLAAAVALSRADGADAEAALRAWAQRFRAHFLATEALAASEGVDLREAEPGVARELWGRAG</sequence>
<dbReference type="NCBIfam" id="TIGR00444">
    <property type="entry name" value="mazG"/>
    <property type="match status" value="1"/>
</dbReference>
<dbReference type="GO" id="GO:0046076">
    <property type="term" value="P:dTTP catabolic process"/>
    <property type="evidence" value="ECO:0007669"/>
    <property type="project" value="TreeGrafter"/>
</dbReference>
<gene>
    <name evidence="3" type="ORF">UFOPK2242_00189</name>
    <name evidence="4" type="ORF">UFOPK2925_00328</name>
    <name evidence="5" type="ORF">UFOPK2996_00386</name>
    <name evidence="6" type="ORF">UFOPK3317_00526</name>
    <name evidence="7" type="ORF">UFOPK3974_00266</name>
</gene>
<dbReference type="Gene3D" id="3.40.1010.10">
    <property type="entry name" value="Cobalt-precorrin-4 Transmethylase, Domain 1"/>
    <property type="match status" value="1"/>
</dbReference>
<evidence type="ECO:0000313" key="7">
    <source>
        <dbReference type="EMBL" id="CAB4979337.1"/>
    </source>
</evidence>
<dbReference type="GO" id="GO:0046047">
    <property type="term" value="P:TTP catabolic process"/>
    <property type="evidence" value="ECO:0007669"/>
    <property type="project" value="TreeGrafter"/>
</dbReference>
<protein>
    <submittedName>
        <fullName evidence="5">Unannotated protein</fullName>
    </submittedName>
</protein>
<accession>A0A6J6WYZ8</accession>